<dbReference type="SMART" id="SM00906">
    <property type="entry name" value="Fungal_trans"/>
    <property type="match status" value="1"/>
</dbReference>
<dbReference type="EMBL" id="JAQQWL010000016">
    <property type="protein sequence ID" value="KAK8037980.1"/>
    <property type="molecule type" value="Genomic_DNA"/>
</dbReference>
<dbReference type="CDD" id="cd12148">
    <property type="entry name" value="fungal_TF_MHR"/>
    <property type="match status" value="1"/>
</dbReference>
<sequence length="740" mass="81994">MSDDEEKTRRLTDGSSDIHSSSPVAHGKRSAASVLQGTANAHARRSRRPGLCDGNNPCARCTEHEIANCAYEAPLRQSKDSLRKEIDELRRQLEQKDTILSALVEPNSSEDVLARLLDGQSVDGASRLPDHTLDSEEDAALPDVDSDSFLTTSQPKQPSYEMAALLGKGLGETAMIDGIEERDQVGRAYLQDQPQSTDKISLPDVFMWTASMASYFRVSPRLLSEQVLSGMADHSYMDQMSIPIPLSNMGMLRGTWTSITGDTGLVQHLLALYFCWEYPTFTTIHKEYFLVDFLSGRQKYCSEGLVNALLALGCLLSSRVGIATSLDDPQTLSDQFFKESLRITAQATNQYSLTTIQAFCILSIRQARCGKNVESRYYAGQSMRLAVEMGLHQVGYDRDEGDMAVSAAAFWGAFTLDNAWSLVMGLLPLSSRAPLLPSRLPTNADIEAAPWTPYPTEDTETFSGHLKHPYQQASNTQSVFGCFCEISQMGHNTAYLLQTPDHPVTAYTLLDTYTRYLDWYDKIPEVLRLGTNFTPAVLLVHIYYHCVILLLFRPFIRLRIDKSSVLPRDICTEAADAIRGLLRSYSQLYTLRRTPSFLPYLTLISATMHLTAATVRVNEGSPKGTSSNMPTVDIHRAVATVPLDFAELAEAISTTAFRSNKLRSELDLRVTDALTQGINDLTEMMQYNHSAEGALHVLQHLCALWKAEEAETPFPASFHVQGQFTAAPGPSLEEAGFSML</sequence>
<accession>A0ABR1SUH5</accession>
<dbReference type="InterPro" id="IPR007219">
    <property type="entry name" value="XnlR_reg_dom"/>
</dbReference>
<evidence type="ECO:0000256" key="2">
    <source>
        <dbReference type="ARBA" id="ARBA00022833"/>
    </source>
</evidence>
<organism evidence="9 10">
    <name type="scientific">Apiospora phragmitis</name>
    <dbReference type="NCBI Taxonomy" id="2905665"/>
    <lineage>
        <taxon>Eukaryota</taxon>
        <taxon>Fungi</taxon>
        <taxon>Dikarya</taxon>
        <taxon>Ascomycota</taxon>
        <taxon>Pezizomycotina</taxon>
        <taxon>Sordariomycetes</taxon>
        <taxon>Xylariomycetidae</taxon>
        <taxon>Amphisphaeriales</taxon>
        <taxon>Apiosporaceae</taxon>
        <taxon>Apiospora</taxon>
    </lineage>
</organism>
<keyword evidence="4" id="KW-0238">DNA-binding</keyword>
<dbReference type="PANTHER" id="PTHR31313">
    <property type="entry name" value="TY1 ENHANCER ACTIVATOR"/>
    <property type="match status" value="1"/>
</dbReference>
<evidence type="ECO:0000256" key="3">
    <source>
        <dbReference type="ARBA" id="ARBA00023015"/>
    </source>
</evidence>
<keyword evidence="3" id="KW-0805">Transcription regulation</keyword>
<feature type="region of interest" description="Disordered" evidence="7">
    <location>
        <begin position="1"/>
        <end position="50"/>
    </location>
</feature>
<proteinExistence type="predicted"/>
<name>A0ABR1SUH5_9PEZI</name>
<evidence type="ECO:0000256" key="5">
    <source>
        <dbReference type="ARBA" id="ARBA00023163"/>
    </source>
</evidence>
<feature type="compositionally biased region" description="Basic and acidic residues" evidence="7">
    <location>
        <begin position="1"/>
        <end position="12"/>
    </location>
</feature>
<evidence type="ECO:0000256" key="7">
    <source>
        <dbReference type="SAM" id="MobiDB-lite"/>
    </source>
</evidence>
<feature type="compositionally biased region" description="Polar residues" evidence="7">
    <location>
        <begin position="13"/>
        <end position="23"/>
    </location>
</feature>
<evidence type="ECO:0000259" key="8">
    <source>
        <dbReference type="SMART" id="SM00906"/>
    </source>
</evidence>
<dbReference type="InterPro" id="IPR051615">
    <property type="entry name" value="Transcr_Regulatory_Elem"/>
</dbReference>
<dbReference type="PANTHER" id="PTHR31313:SF4">
    <property type="entry name" value="CONIDIAL DEVELOPMENT PROTEIN FLUFFY"/>
    <property type="match status" value="1"/>
</dbReference>
<protein>
    <submittedName>
        <fullName evidence="9">Fungal-specific transcription factor domain-containing protein</fullName>
    </submittedName>
</protein>
<keyword evidence="6" id="KW-0539">Nucleus</keyword>
<keyword evidence="1" id="KW-0479">Metal-binding</keyword>
<dbReference type="RefSeq" id="XP_066707832.1">
    <property type="nucleotide sequence ID" value="XM_066866156.1"/>
</dbReference>
<feature type="compositionally biased region" description="Acidic residues" evidence="7">
    <location>
        <begin position="135"/>
        <end position="146"/>
    </location>
</feature>
<dbReference type="Proteomes" id="UP001480595">
    <property type="component" value="Unassembled WGS sequence"/>
</dbReference>
<dbReference type="GeneID" id="92099219"/>
<comment type="caution">
    <text evidence="9">The sequence shown here is derived from an EMBL/GenBank/DDBJ whole genome shotgun (WGS) entry which is preliminary data.</text>
</comment>
<evidence type="ECO:0000256" key="4">
    <source>
        <dbReference type="ARBA" id="ARBA00023125"/>
    </source>
</evidence>
<reference evidence="9 10" key="1">
    <citation type="submission" date="2023-01" db="EMBL/GenBank/DDBJ databases">
        <title>Analysis of 21 Apiospora genomes using comparative genomics revels a genus with tremendous synthesis potential of carbohydrate active enzymes and secondary metabolites.</title>
        <authorList>
            <person name="Sorensen T."/>
        </authorList>
    </citation>
    <scope>NUCLEOTIDE SEQUENCE [LARGE SCALE GENOMIC DNA]</scope>
    <source>
        <strain evidence="9 10">CBS 135458</strain>
    </source>
</reference>
<keyword evidence="5" id="KW-0804">Transcription</keyword>
<evidence type="ECO:0000313" key="9">
    <source>
        <dbReference type="EMBL" id="KAK8037980.1"/>
    </source>
</evidence>
<feature type="region of interest" description="Disordered" evidence="7">
    <location>
        <begin position="126"/>
        <end position="154"/>
    </location>
</feature>
<evidence type="ECO:0000256" key="6">
    <source>
        <dbReference type="ARBA" id="ARBA00023242"/>
    </source>
</evidence>
<feature type="domain" description="Xylanolytic transcriptional activator regulatory" evidence="8">
    <location>
        <begin position="375"/>
        <end position="447"/>
    </location>
</feature>
<evidence type="ECO:0000256" key="1">
    <source>
        <dbReference type="ARBA" id="ARBA00022723"/>
    </source>
</evidence>
<dbReference type="Pfam" id="PF04082">
    <property type="entry name" value="Fungal_trans"/>
    <property type="match status" value="1"/>
</dbReference>
<keyword evidence="2" id="KW-0862">Zinc</keyword>
<evidence type="ECO:0000313" key="10">
    <source>
        <dbReference type="Proteomes" id="UP001480595"/>
    </source>
</evidence>
<gene>
    <name evidence="9" type="ORF">PG994_014747</name>
</gene>
<keyword evidence="10" id="KW-1185">Reference proteome</keyword>